<dbReference type="EMBL" id="LT629701">
    <property type="protein sequence ID" value="SDN26734.1"/>
    <property type="molecule type" value="Genomic_DNA"/>
</dbReference>
<reference evidence="1 2" key="1">
    <citation type="submission" date="2016-10" db="EMBL/GenBank/DDBJ databases">
        <authorList>
            <person name="de Groot N.N."/>
        </authorList>
    </citation>
    <scope>NUCLEOTIDE SEQUENCE [LARGE SCALE GENOMIC DNA]</scope>
    <source>
        <strain evidence="1 2">DSM 44149</strain>
    </source>
</reference>
<name>A0A1H0A0C7_ALLAB</name>
<dbReference type="OrthoDB" id="3677403at2"/>
<sequence>MSRTTGQTAVDGGFHVLPTRAVPPVELPAPSEHLAAQAAELLGWRGIMLPPMTLLGRKVIVVAELLTAEHAERVCLGAPPVTDRTTVSTWVWPEMAGRVPPTAVRIVGVLAVSRHWRSALTSVVPFARFTNAAVVVPSTVAGADDFLLNCLMRARQYGVAVATAEERDGVELAMPARVEQPTMDLQESMIRWMHEMVYEQLLATVPA</sequence>
<evidence type="ECO:0000313" key="1">
    <source>
        <dbReference type="EMBL" id="SDN26734.1"/>
    </source>
</evidence>
<dbReference type="eggNOG" id="ENOG5033T1R">
    <property type="taxonomic scope" value="Bacteria"/>
</dbReference>
<protein>
    <submittedName>
        <fullName evidence="1">Uncharacterized protein</fullName>
    </submittedName>
</protein>
<gene>
    <name evidence="1" type="ORF">SAMN04489726_5798</name>
</gene>
<proteinExistence type="predicted"/>
<keyword evidence="2" id="KW-1185">Reference proteome</keyword>
<dbReference type="Proteomes" id="UP000183376">
    <property type="component" value="Chromosome I"/>
</dbReference>
<evidence type="ECO:0000313" key="2">
    <source>
        <dbReference type="Proteomes" id="UP000183376"/>
    </source>
</evidence>
<organism evidence="1 2">
    <name type="scientific">Allokutzneria albata</name>
    <name type="common">Kibdelosporangium albatum</name>
    <dbReference type="NCBI Taxonomy" id="211114"/>
    <lineage>
        <taxon>Bacteria</taxon>
        <taxon>Bacillati</taxon>
        <taxon>Actinomycetota</taxon>
        <taxon>Actinomycetes</taxon>
        <taxon>Pseudonocardiales</taxon>
        <taxon>Pseudonocardiaceae</taxon>
        <taxon>Allokutzneria</taxon>
    </lineage>
</organism>
<accession>A0A1H0A0C7</accession>
<dbReference type="AlphaFoldDB" id="A0A1H0A0C7"/>
<dbReference type="RefSeq" id="WP_030427913.1">
    <property type="nucleotide sequence ID" value="NZ_JOEF01000003.1"/>
</dbReference>